<sequence length="87" mass="9647">MRRRGLLLGVEPRTAEEVRGCGSPKPGLSKDYYDPGDQLLFLEDLQPQSMNTATLVRPKEQSANVQSVPPPEEQAVPKQTIISEDEI</sequence>
<evidence type="ECO:0000313" key="2">
    <source>
        <dbReference type="EMBL" id="KAJ1162180.1"/>
    </source>
</evidence>
<evidence type="ECO:0000256" key="1">
    <source>
        <dbReference type="SAM" id="MobiDB-lite"/>
    </source>
</evidence>
<feature type="region of interest" description="Disordered" evidence="1">
    <location>
        <begin position="62"/>
        <end position="87"/>
    </location>
</feature>
<name>A0AAV7SDJ7_PLEWA</name>
<accession>A0AAV7SDJ7</accession>
<gene>
    <name evidence="2" type="ORF">NDU88_002655</name>
</gene>
<protein>
    <submittedName>
        <fullName evidence="2">Uncharacterized protein</fullName>
    </submittedName>
</protein>
<reference evidence="2" key="1">
    <citation type="journal article" date="2022" name="bioRxiv">
        <title>Sequencing and chromosome-scale assembly of the giantPleurodeles waltlgenome.</title>
        <authorList>
            <person name="Brown T."/>
            <person name="Elewa A."/>
            <person name="Iarovenko S."/>
            <person name="Subramanian E."/>
            <person name="Araus A.J."/>
            <person name="Petzold A."/>
            <person name="Susuki M."/>
            <person name="Suzuki K.-i.T."/>
            <person name="Hayashi T."/>
            <person name="Toyoda A."/>
            <person name="Oliveira C."/>
            <person name="Osipova E."/>
            <person name="Leigh N.D."/>
            <person name="Simon A."/>
            <person name="Yun M.H."/>
        </authorList>
    </citation>
    <scope>NUCLEOTIDE SEQUENCE</scope>
    <source>
        <strain evidence="2">20211129_DDA</strain>
        <tissue evidence="2">Liver</tissue>
    </source>
</reference>
<organism evidence="2 3">
    <name type="scientific">Pleurodeles waltl</name>
    <name type="common">Iberian ribbed newt</name>
    <dbReference type="NCBI Taxonomy" id="8319"/>
    <lineage>
        <taxon>Eukaryota</taxon>
        <taxon>Metazoa</taxon>
        <taxon>Chordata</taxon>
        <taxon>Craniata</taxon>
        <taxon>Vertebrata</taxon>
        <taxon>Euteleostomi</taxon>
        <taxon>Amphibia</taxon>
        <taxon>Batrachia</taxon>
        <taxon>Caudata</taxon>
        <taxon>Salamandroidea</taxon>
        <taxon>Salamandridae</taxon>
        <taxon>Pleurodelinae</taxon>
        <taxon>Pleurodeles</taxon>
    </lineage>
</organism>
<evidence type="ECO:0000313" key="3">
    <source>
        <dbReference type="Proteomes" id="UP001066276"/>
    </source>
</evidence>
<dbReference type="AlphaFoldDB" id="A0AAV7SDJ7"/>
<proteinExistence type="predicted"/>
<dbReference type="Proteomes" id="UP001066276">
    <property type="component" value="Chromosome 4_2"/>
</dbReference>
<keyword evidence="3" id="KW-1185">Reference proteome</keyword>
<comment type="caution">
    <text evidence="2">The sequence shown here is derived from an EMBL/GenBank/DDBJ whole genome shotgun (WGS) entry which is preliminary data.</text>
</comment>
<dbReference type="EMBL" id="JANPWB010000008">
    <property type="protein sequence ID" value="KAJ1162180.1"/>
    <property type="molecule type" value="Genomic_DNA"/>
</dbReference>